<reference evidence="2 3" key="1">
    <citation type="submission" date="2019-02" db="EMBL/GenBank/DDBJ databases">
        <title>Deep-cultivation of Planctomycetes and their phenomic and genomic characterization uncovers novel biology.</title>
        <authorList>
            <person name="Wiegand S."/>
            <person name="Jogler M."/>
            <person name="Boedeker C."/>
            <person name="Pinto D."/>
            <person name="Vollmers J."/>
            <person name="Rivas-Marin E."/>
            <person name="Kohn T."/>
            <person name="Peeters S.H."/>
            <person name="Heuer A."/>
            <person name="Rast P."/>
            <person name="Oberbeckmann S."/>
            <person name="Bunk B."/>
            <person name="Jeske O."/>
            <person name="Meyerdierks A."/>
            <person name="Storesund J.E."/>
            <person name="Kallscheuer N."/>
            <person name="Luecker S."/>
            <person name="Lage O.M."/>
            <person name="Pohl T."/>
            <person name="Merkel B.J."/>
            <person name="Hornburger P."/>
            <person name="Mueller R.-W."/>
            <person name="Bruemmer F."/>
            <person name="Labrenz M."/>
            <person name="Spormann A.M."/>
            <person name="Op den Camp H."/>
            <person name="Overmann J."/>
            <person name="Amann R."/>
            <person name="Jetten M.S.M."/>
            <person name="Mascher T."/>
            <person name="Medema M.H."/>
            <person name="Devos D.P."/>
            <person name="Kaster A.-K."/>
            <person name="Ovreas L."/>
            <person name="Rohde M."/>
            <person name="Galperin M.Y."/>
            <person name="Jogler C."/>
        </authorList>
    </citation>
    <scope>NUCLEOTIDE SEQUENCE [LARGE SCALE GENOMIC DNA]</scope>
    <source>
        <strain evidence="2 3">V22</strain>
    </source>
</reference>
<dbReference type="RefSeq" id="WP_145260637.1">
    <property type="nucleotide sequence ID" value="NZ_CP036316.1"/>
</dbReference>
<protein>
    <submittedName>
        <fullName evidence="2">Uncharacterized protein</fullName>
    </submittedName>
</protein>
<feature type="transmembrane region" description="Helical" evidence="1">
    <location>
        <begin position="37"/>
        <end position="56"/>
    </location>
</feature>
<dbReference type="Proteomes" id="UP000319976">
    <property type="component" value="Chromosome"/>
</dbReference>
<evidence type="ECO:0000313" key="2">
    <source>
        <dbReference type="EMBL" id="QDT63924.1"/>
    </source>
</evidence>
<dbReference type="EMBL" id="CP036316">
    <property type="protein sequence ID" value="QDT63924.1"/>
    <property type="molecule type" value="Genomic_DNA"/>
</dbReference>
<dbReference type="KEGG" id="chya:V22_11520"/>
<keyword evidence="1" id="KW-0812">Transmembrane</keyword>
<sequence length="225" mass="25472">MIELQLKPNPTSTRPTISVERDGNEYFIKESDGCGGCGIYFMATLSVGLAILAYYLFDNFKWDDFPVWIIAGAAALGSLALAYQTIRSILIRRALQPGRLYFDHWPAYRGEEVIARYERELKAQVLVRELQASFYCEESATYTVGTDTHTVKEKAHEQTFDPVAVDPSATTIQHEFALQIPFEGFPSLDVSNNKIRWVFQVKLIIDSYPDATSEFELLVQPEVLS</sequence>
<keyword evidence="1" id="KW-0472">Membrane</keyword>
<dbReference type="AlphaFoldDB" id="A0A517T6C6"/>
<keyword evidence="3" id="KW-1185">Reference proteome</keyword>
<name>A0A517T6C6_9PLAN</name>
<feature type="transmembrane region" description="Helical" evidence="1">
    <location>
        <begin position="68"/>
        <end position="86"/>
    </location>
</feature>
<evidence type="ECO:0000256" key="1">
    <source>
        <dbReference type="SAM" id="Phobius"/>
    </source>
</evidence>
<dbReference type="OrthoDB" id="239334at2"/>
<organism evidence="2 3">
    <name type="scientific">Calycomorphotria hydatis</name>
    <dbReference type="NCBI Taxonomy" id="2528027"/>
    <lineage>
        <taxon>Bacteria</taxon>
        <taxon>Pseudomonadati</taxon>
        <taxon>Planctomycetota</taxon>
        <taxon>Planctomycetia</taxon>
        <taxon>Planctomycetales</taxon>
        <taxon>Planctomycetaceae</taxon>
        <taxon>Calycomorphotria</taxon>
    </lineage>
</organism>
<evidence type="ECO:0000313" key="3">
    <source>
        <dbReference type="Proteomes" id="UP000319976"/>
    </source>
</evidence>
<accession>A0A517T6C6</accession>
<proteinExistence type="predicted"/>
<gene>
    <name evidence="2" type="ORF">V22_11520</name>
</gene>
<keyword evidence="1" id="KW-1133">Transmembrane helix</keyword>